<sequence>MKVSSSKEKILKKIREALSNPVPLPFPKSEGSSAIFPPANDDLEILFAKEFTALSGKFAFCIDEKDAQNQLKQLIASQKWKNIFCIEKQLSSLFSPKLFPEINDASLANCDAAITSCQYLIARTGAIVMSSAGESGRTVSAYSPVHICLAYIDQLVFDSRDALKDLKTQTSTLPSFITFAAGPSRTADIEKTLVIGVHGPKEVYVFLIDHRSKK</sequence>
<proteinExistence type="predicted"/>
<evidence type="ECO:0000313" key="2">
    <source>
        <dbReference type="EMBL" id="RNI38919.1"/>
    </source>
</evidence>
<dbReference type="InterPro" id="IPR024185">
    <property type="entry name" value="FTHF_cligase-like_sf"/>
</dbReference>
<dbReference type="Pfam" id="PF02589">
    <property type="entry name" value="LUD_dom"/>
    <property type="match status" value="1"/>
</dbReference>
<dbReference type="RefSeq" id="WP_123119482.1">
    <property type="nucleotide sequence ID" value="NZ_RJJR01000002.1"/>
</dbReference>
<dbReference type="OrthoDB" id="9794157at2"/>
<dbReference type="SUPFAM" id="SSF100950">
    <property type="entry name" value="NagB/RpiA/CoA transferase-like"/>
    <property type="match status" value="1"/>
</dbReference>
<feature type="domain" description="LUD" evidence="1">
    <location>
        <begin position="104"/>
        <end position="208"/>
    </location>
</feature>
<dbReference type="EMBL" id="RJJR01000002">
    <property type="protein sequence ID" value="RNI38919.1"/>
    <property type="molecule type" value="Genomic_DNA"/>
</dbReference>
<keyword evidence="3" id="KW-1185">Reference proteome</keyword>
<gene>
    <name evidence="2" type="ORF">EFY79_04455</name>
</gene>
<dbReference type="Gene3D" id="3.40.50.10420">
    <property type="entry name" value="NagB/RpiA/CoA transferase-like"/>
    <property type="match status" value="1"/>
</dbReference>
<protein>
    <submittedName>
        <fullName evidence="2">Lactate utilization protein B/C</fullName>
    </submittedName>
</protein>
<dbReference type="InterPro" id="IPR003741">
    <property type="entry name" value="LUD_dom"/>
</dbReference>
<dbReference type="InterPro" id="IPR037171">
    <property type="entry name" value="NagB/RpiA_transferase-like"/>
</dbReference>
<evidence type="ECO:0000259" key="1">
    <source>
        <dbReference type="Pfam" id="PF02589"/>
    </source>
</evidence>
<dbReference type="Proteomes" id="UP000267223">
    <property type="component" value="Unassembled WGS sequence"/>
</dbReference>
<evidence type="ECO:0000313" key="3">
    <source>
        <dbReference type="Proteomes" id="UP000267223"/>
    </source>
</evidence>
<comment type="caution">
    <text evidence="2">The sequence shown here is derived from an EMBL/GenBank/DDBJ whole genome shotgun (WGS) entry which is preliminary data.</text>
</comment>
<reference evidence="2 3" key="1">
    <citation type="submission" date="2018-11" db="EMBL/GenBank/DDBJ databases">
        <title>Draft genome sequence of Ferruginibacter sp. BO-59.</title>
        <authorList>
            <person name="Im W.T."/>
        </authorList>
    </citation>
    <scope>NUCLEOTIDE SEQUENCE [LARGE SCALE GENOMIC DNA]</scope>
    <source>
        <strain evidence="2 3">BO-59</strain>
    </source>
</reference>
<dbReference type="PANTHER" id="PTHR43682">
    <property type="entry name" value="LACTATE UTILIZATION PROTEIN C"/>
    <property type="match status" value="1"/>
</dbReference>
<name>A0A3M9NM99_9BACT</name>
<dbReference type="PANTHER" id="PTHR43682:SF1">
    <property type="entry name" value="LACTATE UTILIZATION PROTEIN C"/>
    <property type="match status" value="1"/>
</dbReference>
<dbReference type="AlphaFoldDB" id="A0A3M9NM99"/>
<accession>A0A3M9NM99</accession>
<organism evidence="2 3">
    <name type="scientific">Hanamia caeni</name>
    <dbReference type="NCBI Taxonomy" id="2294116"/>
    <lineage>
        <taxon>Bacteria</taxon>
        <taxon>Pseudomonadati</taxon>
        <taxon>Bacteroidota</taxon>
        <taxon>Chitinophagia</taxon>
        <taxon>Chitinophagales</taxon>
        <taxon>Chitinophagaceae</taxon>
        <taxon>Hanamia</taxon>
    </lineage>
</organism>